<keyword evidence="1" id="KW-0489">Methyltransferase</keyword>
<dbReference type="GO" id="GO:0032259">
    <property type="term" value="P:methylation"/>
    <property type="evidence" value="ECO:0007669"/>
    <property type="project" value="UniProtKB-KW"/>
</dbReference>
<keyword evidence="5" id="KW-1185">Reference proteome</keyword>
<protein>
    <recommendedName>
        <fullName evidence="6">Methyltransferase</fullName>
    </recommendedName>
</protein>
<evidence type="ECO:0000313" key="4">
    <source>
        <dbReference type="EMBL" id="PIO55702.1"/>
    </source>
</evidence>
<sequence>MVASSTTVGADEPNQPRCNPFGTRYLTDESRVWEHNAWDNVDWSEEMKKDAHRVIETQKQQAVDASKAEELIGNPEKQWDAFYSQHNNNFFKDRRWLLKEFPELDMKNYAE</sequence>
<organism evidence="4 5">
    <name type="scientific">Teladorsagia circumcincta</name>
    <name type="common">Brown stomach worm</name>
    <name type="synonym">Ostertagia circumcincta</name>
    <dbReference type="NCBI Taxonomy" id="45464"/>
    <lineage>
        <taxon>Eukaryota</taxon>
        <taxon>Metazoa</taxon>
        <taxon>Ecdysozoa</taxon>
        <taxon>Nematoda</taxon>
        <taxon>Chromadorea</taxon>
        <taxon>Rhabditida</taxon>
        <taxon>Rhabditina</taxon>
        <taxon>Rhabditomorpha</taxon>
        <taxon>Strongyloidea</taxon>
        <taxon>Trichostrongylidae</taxon>
        <taxon>Teladorsagia</taxon>
    </lineage>
</organism>
<feature type="non-terminal residue" evidence="4">
    <location>
        <position position="111"/>
    </location>
</feature>
<dbReference type="InterPro" id="IPR026113">
    <property type="entry name" value="METTL2/6/8-like"/>
</dbReference>
<dbReference type="PANTHER" id="PTHR22809:SF11">
    <property type="entry name" value="TRNA N(3)-METHYLCYTIDINE METHYLTRANSFERASE METTL2"/>
    <property type="match status" value="1"/>
</dbReference>
<keyword evidence="2" id="KW-0808">Transferase</keyword>
<feature type="region of interest" description="Disordered" evidence="3">
    <location>
        <begin position="1"/>
        <end position="21"/>
    </location>
</feature>
<dbReference type="PANTHER" id="PTHR22809">
    <property type="entry name" value="METHYLTRANSFERASE-RELATED"/>
    <property type="match status" value="1"/>
</dbReference>
<accession>A0A2G9TDT0</accession>
<reference evidence="4 5" key="1">
    <citation type="submission" date="2015-09" db="EMBL/GenBank/DDBJ databases">
        <title>Draft genome of the parasitic nematode Teladorsagia circumcincta isolate WARC Sus (inbred).</title>
        <authorList>
            <person name="Mitreva M."/>
        </authorList>
    </citation>
    <scope>NUCLEOTIDE SEQUENCE [LARGE SCALE GENOMIC DNA]</scope>
    <source>
        <strain evidence="4 5">S</strain>
    </source>
</reference>
<gene>
    <name evidence="4" type="ORF">TELCIR_22910</name>
</gene>
<evidence type="ECO:0008006" key="6">
    <source>
        <dbReference type="Google" id="ProtNLM"/>
    </source>
</evidence>
<evidence type="ECO:0000256" key="2">
    <source>
        <dbReference type="ARBA" id="ARBA00022679"/>
    </source>
</evidence>
<dbReference type="EMBL" id="KZ384602">
    <property type="protein sequence ID" value="PIO55702.1"/>
    <property type="molecule type" value="Genomic_DNA"/>
</dbReference>
<dbReference type="GO" id="GO:0052735">
    <property type="term" value="F:tRNA (cytidine-3-)-methyltransferase activity"/>
    <property type="evidence" value="ECO:0007669"/>
    <property type="project" value="TreeGrafter"/>
</dbReference>
<evidence type="ECO:0000256" key="3">
    <source>
        <dbReference type="SAM" id="MobiDB-lite"/>
    </source>
</evidence>
<dbReference type="AlphaFoldDB" id="A0A2G9TDT0"/>
<evidence type="ECO:0000256" key="1">
    <source>
        <dbReference type="ARBA" id="ARBA00022603"/>
    </source>
</evidence>
<evidence type="ECO:0000313" key="5">
    <source>
        <dbReference type="Proteomes" id="UP000230423"/>
    </source>
</evidence>
<name>A0A2G9TDT0_TELCI</name>
<proteinExistence type="predicted"/>
<dbReference type="OrthoDB" id="417697at2759"/>
<dbReference type="Proteomes" id="UP000230423">
    <property type="component" value="Unassembled WGS sequence"/>
</dbReference>